<reference evidence="8" key="2">
    <citation type="submission" date="2020-11" db="EMBL/GenBank/DDBJ databases">
        <authorList>
            <person name="McCartney M.A."/>
            <person name="Auch B."/>
            <person name="Kono T."/>
            <person name="Mallez S."/>
            <person name="Becker A."/>
            <person name="Gohl D.M."/>
            <person name="Silverstein K.A.T."/>
            <person name="Koren S."/>
            <person name="Bechman K.B."/>
            <person name="Herman A."/>
            <person name="Abrahante J.E."/>
            <person name="Garbe J."/>
        </authorList>
    </citation>
    <scope>NUCLEOTIDE SEQUENCE</scope>
    <source>
        <strain evidence="8">Duluth1</strain>
        <tissue evidence="8">Whole animal</tissue>
    </source>
</reference>
<evidence type="ECO:0000256" key="3">
    <source>
        <dbReference type="ARBA" id="ARBA00023043"/>
    </source>
</evidence>
<dbReference type="GO" id="GO:0016042">
    <property type="term" value="P:lipid catabolic process"/>
    <property type="evidence" value="ECO:0007669"/>
    <property type="project" value="UniProtKB-UniRule"/>
</dbReference>
<dbReference type="GO" id="GO:0047499">
    <property type="term" value="F:calcium-independent phospholipase A2 activity"/>
    <property type="evidence" value="ECO:0007669"/>
    <property type="project" value="InterPro"/>
</dbReference>
<feature type="domain" description="PNPLA" evidence="7">
    <location>
        <begin position="8"/>
        <end position="186"/>
    </location>
</feature>
<feature type="short sequence motif" description="GXSXG" evidence="5">
    <location>
        <begin position="44"/>
        <end position="48"/>
    </location>
</feature>
<dbReference type="GO" id="GO:0005739">
    <property type="term" value="C:mitochondrion"/>
    <property type="evidence" value="ECO:0007669"/>
    <property type="project" value="TreeGrafter"/>
</dbReference>
<dbReference type="EMBL" id="JAIWYP010000007">
    <property type="protein sequence ID" value="KAH3802163.1"/>
    <property type="molecule type" value="Genomic_DNA"/>
</dbReference>
<evidence type="ECO:0000313" key="8">
    <source>
        <dbReference type="EMBL" id="KAH3802163.1"/>
    </source>
</evidence>
<keyword evidence="3" id="KW-0040">ANK repeat</keyword>
<evidence type="ECO:0000259" key="7">
    <source>
        <dbReference type="PROSITE" id="PS51635"/>
    </source>
</evidence>
<dbReference type="InterPro" id="IPR002641">
    <property type="entry name" value="PNPLA_dom"/>
</dbReference>
<keyword evidence="4 5" id="KW-0443">Lipid metabolism</keyword>
<dbReference type="PANTHER" id="PTHR24139">
    <property type="entry name" value="CALCIUM-INDEPENDENT PHOSPHOLIPASE A2"/>
    <property type="match status" value="1"/>
</dbReference>
<feature type="region of interest" description="Disordered" evidence="6">
    <location>
        <begin position="200"/>
        <end position="267"/>
    </location>
</feature>
<dbReference type="GO" id="GO:2000304">
    <property type="term" value="P:positive regulation of ceramide biosynthetic process"/>
    <property type="evidence" value="ECO:0007669"/>
    <property type="project" value="TreeGrafter"/>
</dbReference>
<feature type="active site" description="Proton acceptor" evidence="5">
    <location>
        <position position="173"/>
    </location>
</feature>
<keyword evidence="2 5" id="KW-0378">Hydrolase</keyword>
<dbReference type="Proteomes" id="UP000828390">
    <property type="component" value="Unassembled WGS sequence"/>
</dbReference>
<evidence type="ECO:0000256" key="5">
    <source>
        <dbReference type="PROSITE-ProRule" id="PRU01161"/>
    </source>
</evidence>
<sequence>MASRDRVLSLDGGGIRGLIILEILEAIEKEAGQPIKDMFDWIGGTSTGGIIALGIATGKPISHIKEMYMRLKDQVFSGSRPYDSAPLETFLKQEFGEATVMSDIRYPRVLVTSVEGDHDPWKLHMFRSYMIINEDIEDGCEQIEEPQNHYIWEVARCTSAAPSYFHPYKQFLDGGLMSNNPTLDILTDIHQFIKPLPQMQNAEKNDSPLPQMQNADRNDSPLPKMRNAERNDSPWPKVQNADKNYKPLSKMQNGDKNDPPLPQPLQNADKEDIKVDDADAAKSQMIVEVPVRYLDVVVSVGCGYSNYVKQSTPDPHWPDLSDMIRHPQETYRLLTETKRFFKNLLEQVSISYGQPTHRARAFCKLMNVPFYRFSPLLSENVPLDCVDEERIERMLQDTNSYIEDPKNRQRIKELAARLKRFQ</sequence>
<dbReference type="SUPFAM" id="SSF52151">
    <property type="entry name" value="FabD/lysophospholipase-like"/>
    <property type="match status" value="1"/>
</dbReference>
<keyword evidence="1" id="KW-0677">Repeat</keyword>
<dbReference type="Gene3D" id="3.40.1090.10">
    <property type="entry name" value="Cytosolic phospholipase A2 catalytic domain"/>
    <property type="match status" value="1"/>
</dbReference>
<feature type="compositionally biased region" description="Polar residues" evidence="6">
    <location>
        <begin position="200"/>
        <end position="215"/>
    </location>
</feature>
<dbReference type="Pfam" id="PF01734">
    <property type="entry name" value="Patatin"/>
    <property type="match status" value="1"/>
</dbReference>
<feature type="short sequence motif" description="GXGXXG" evidence="5">
    <location>
        <begin position="12"/>
        <end position="17"/>
    </location>
</feature>
<comment type="caution">
    <text evidence="8">The sequence shown here is derived from an EMBL/GenBank/DDBJ whole genome shotgun (WGS) entry which is preliminary data.</text>
</comment>
<dbReference type="PROSITE" id="PS51635">
    <property type="entry name" value="PNPLA"/>
    <property type="match status" value="1"/>
</dbReference>
<keyword evidence="9" id="KW-1185">Reference proteome</keyword>
<keyword evidence="5" id="KW-0442">Lipid degradation</keyword>
<dbReference type="OrthoDB" id="10021675at2759"/>
<feature type="active site" description="Nucleophile" evidence="5">
    <location>
        <position position="46"/>
    </location>
</feature>
<evidence type="ECO:0000256" key="4">
    <source>
        <dbReference type="ARBA" id="ARBA00023098"/>
    </source>
</evidence>
<reference evidence="8" key="1">
    <citation type="journal article" date="2019" name="bioRxiv">
        <title>The Genome of the Zebra Mussel, Dreissena polymorpha: A Resource for Invasive Species Research.</title>
        <authorList>
            <person name="McCartney M.A."/>
            <person name="Auch B."/>
            <person name="Kono T."/>
            <person name="Mallez S."/>
            <person name="Zhang Y."/>
            <person name="Obille A."/>
            <person name="Becker A."/>
            <person name="Abrahante J.E."/>
            <person name="Garbe J."/>
            <person name="Badalamenti J.P."/>
            <person name="Herman A."/>
            <person name="Mangelson H."/>
            <person name="Liachko I."/>
            <person name="Sullivan S."/>
            <person name="Sone E.D."/>
            <person name="Koren S."/>
            <person name="Silverstein K.A.T."/>
            <person name="Beckman K.B."/>
            <person name="Gohl D.M."/>
        </authorList>
    </citation>
    <scope>NUCLEOTIDE SEQUENCE</scope>
    <source>
        <strain evidence="8">Duluth1</strain>
        <tissue evidence="8">Whole animal</tissue>
    </source>
</reference>
<accession>A0A9D4FNM3</accession>
<proteinExistence type="predicted"/>
<evidence type="ECO:0000256" key="2">
    <source>
        <dbReference type="ARBA" id="ARBA00022801"/>
    </source>
</evidence>
<dbReference type="InterPro" id="IPR016035">
    <property type="entry name" value="Acyl_Trfase/lysoPLipase"/>
</dbReference>
<dbReference type="PANTHER" id="PTHR24139:SF34">
    <property type="entry name" value="85_88 KDA CALCIUM-INDEPENDENT PHOSPHOLIPASE A2"/>
    <property type="match status" value="1"/>
</dbReference>
<dbReference type="InterPro" id="IPR047148">
    <property type="entry name" value="PLPL9"/>
</dbReference>
<evidence type="ECO:0000256" key="6">
    <source>
        <dbReference type="SAM" id="MobiDB-lite"/>
    </source>
</evidence>
<dbReference type="GO" id="GO:0052816">
    <property type="term" value="F:long-chain fatty acyl-CoA hydrolase activity"/>
    <property type="evidence" value="ECO:0007669"/>
    <property type="project" value="TreeGrafter"/>
</dbReference>
<dbReference type="AlphaFoldDB" id="A0A9D4FNM3"/>
<feature type="short sequence motif" description="DGA/G" evidence="5">
    <location>
        <begin position="173"/>
        <end position="175"/>
    </location>
</feature>
<evidence type="ECO:0000313" key="9">
    <source>
        <dbReference type="Proteomes" id="UP000828390"/>
    </source>
</evidence>
<gene>
    <name evidence="8" type="ORF">DPMN_155834</name>
</gene>
<organism evidence="8 9">
    <name type="scientific">Dreissena polymorpha</name>
    <name type="common">Zebra mussel</name>
    <name type="synonym">Mytilus polymorpha</name>
    <dbReference type="NCBI Taxonomy" id="45954"/>
    <lineage>
        <taxon>Eukaryota</taxon>
        <taxon>Metazoa</taxon>
        <taxon>Spiralia</taxon>
        <taxon>Lophotrochozoa</taxon>
        <taxon>Mollusca</taxon>
        <taxon>Bivalvia</taxon>
        <taxon>Autobranchia</taxon>
        <taxon>Heteroconchia</taxon>
        <taxon>Euheterodonta</taxon>
        <taxon>Imparidentia</taxon>
        <taxon>Neoheterodontei</taxon>
        <taxon>Myida</taxon>
        <taxon>Dreissenoidea</taxon>
        <taxon>Dreissenidae</taxon>
        <taxon>Dreissena</taxon>
    </lineage>
</organism>
<name>A0A9D4FNM3_DREPO</name>
<evidence type="ECO:0000256" key="1">
    <source>
        <dbReference type="ARBA" id="ARBA00022737"/>
    </source>
</evidence>
<protein>
    <recommendedName>
        <fullName evidence="7">PNPLA domain-containing protein</fullName>
    </recommendedName>
</protein>